<dbReference type="PANTHER" id="PTHR43798">
    <property type="entry name" value="MONOACYLGLYCEROL LIPASE"/>
    <property type="match status" value="1"/>
</dbReference>
<proteinExistence type="predicted"/>
<dbReference type="Proteomes" id="UP000093053">
    <property type="component" value="Chromosome"/>
</dbReference>
<gene>
    <name evidence="2" type="ORF">BBK82_21395</name>
</gene>
<dbReference type="Gene3D" id="3.40.50.1820">
    <property type="entry name" value="alpha/beta hydrolase"/>
    <property type="match status" value="1"/>
</dbReference>
<organism evidence="2 3">
    <name type="scientific">Lentzea guizhouensis</name>
    <dbReference type="NCBI Taxonomy" id="1586287"/>
    <lineage>
        <taxon>Bacteria</taxon>
        <taxon>Bacillati</taxon>
        <taxon>Actinomycetota</taxon>
        <taxon>Actinomycetes</taxon>
        <taxon>Pseudonocardiales</taxon>
        <taxon>Pseudonocardiaceae</taxon>
        <taxon>Lentzea</taxon>
    </lineage>
</organism>
<dbReference type="InterPro" id="IPR029058">
    <property type="entry name" value="AB_hydrolase_fold"/>
</dbReference>
<reference evidence="2 3" key="1">
    <citation type="submission" date="2016-07" db="EMBL/GenBank/DDBJ databases">
        <title>Complete genome sequence of the Lentzea guizhouensis DHS C013.</title>
        <authorList>
            <person name="Cao C."/>
        </authorList>
    </citation>
    <scope>NUCLEOTIDE SEQUENCE [LARGE SCALE GENOMIC DNA]</scope>
    <source>
        <strain evidence="2 3">DHS C013</strain>
    </source>
</reference>
<protein>
    <submittedName>
        <fullName evidence="2">Alpha/beta hydrolase</fullName>
    </submittedName>
</protein>
<dbReference type="OrthoDB" id="5172953at2"/>
<dbReference type="SUPFAM" id="SSF53474">
    <property type="entry name" value="alpha/beta-Hydrolases"/>
    <property type="match status" value="1"/>
</dbReference>
<keyword evidence="2" id="KW-0378">Hydrolase</keyword>
<dbReference type="InterPro" id="IPR000073">
    <property type="entry name" value="AB_hydrolase_1"/>
</dbReference>
<sequence>MADMREHDVLSWDGTKIRTWRTAGEGPPVLMCPGVGSGPESWPSLTGRGGLVSWYMRGTMGSGRPVDERNITLDDHVSDALAVLDDAGVERCVVIGWSMGVTIAAELALRHPDRVAGLLLVAGAPGDSFEGMLPVLPANVRRTVGLAATKLLRQAGPLLDQVLHRVPVTDLTTFLLRHSGVIKPSSDPKAVSAAVARFLRHDWRWYFTLALALGETPRQDLGPVVCPVTLLAGRDDVLATTESMSAPVGALPQARLRVLPCSHYLPLEAPEVVGEELDLMLDRVRAVDFATSEVFTPGSRSRT</sequence>
<dbReference type="Pfam" id="PF00561">
    <property type="entry name" value="Abhydrolase_1"/>
    <property type="match status" value="1"/>
</dbReference>
<name>A0A1B2HKM1_9PSEU</name>
<evidence type="ECO:0000259" key="1">
    <source>
        <dbReference type="Pfam" id="PF00561"/>
    </source>
</evidence>
<dbReference type="EMBL" id="CP016793">
    <property type="protein sequence ID" value="ANZ38242.1"/>
    <property type="molecule type" value="Genomic_DNA"/>
</dbReference>
<feature type="domain" description="AB hydrolase-1" evidence="1">
    <location>
        <begin position="27"/>
        <end position="270"/>
    </location>
</feature>
<evidence type="ECO:0000313" key="2">
    <source>
        <dbReference type="EMBL" id="ANZ38242.1"/>
    </source>
</evidence>
<dbReference type="InterPro" id="IPR050266">
    <property type="entry name" value="AB_hydrolase_sf"/>
</dbReference>
<evidence type="ECO:0000313" key="3">
    <source>
        <dbReference type="Proteomes" id="UP000093053"/>
    </source>
</evidence>
<dbReference type="STRING" id="1586287.BBK82_21395"/>
<accession>A0A1B2HKM1</accession>
<dbReference type="AlphaFoldDB" id="A0A1B2HKM1"/>
<dbReference type="KEGG" id="led:BBK82_21395"/>
<keyword evidence="3" id="KW-1185">Reference proteome</keyword>
<dbReference type="GO" id="GO:0016787">
    <property type="term" value="F:hydrolase activity"/>
    <property type="evidence" value="ECO:0007669"/>
    <property type="project" value="UniProtKB-KW"/>
</dbReference>